<dbReference type="InterPro" id="IPR045340">
    <property type="entry name" value="DUF6533"/>
</dbReference>
<protein>
    <recommendedName>
        <fullName evidence="1">DUF6533 domain-containing protein</fullName>
    </recommendedName>
</protein>
<feature type="domain" description="DUF6533" evidence="1">
    <location>
        <begin position="28"/>
        <end position="61"/>
    </location>
</feature>
<organism evidence="2 3">
    <name type="scientific">Phanerochaete carnosa (strain HHB-10118-sp)</name>
    <name type="common">White-rot fungus</name>
    <name type="synonym">Peniophora carnosa</name>
    <dbReference type="NCBI Taxonomy" id="650164"/>
    <lineage>
        <taxon>Eukaryota</taxon>
        <taxon>Fungi</taxon>
        <taxon>Dikarya</taxon>
        <taxon>Basidiomycota</taxon>
        <taxon>Agaricomycotina</taxon>
        <taxon>Agaricomycetes</taxon>
        <taxon>Polyporales</taxon>
        <taxon>Phanerochaetaceae</taxon>
        <taxon>Phanerochaete</taxon>
    </lineage>
</organism>
<dbReference type="Proteomes" id="UP000008370">
    <property type="component" value="Unassembled WGS sequence"/>
</dbReference>
<dbReference type="KEGG" id="pco:PHACADRAFT_89855"/>
<gene>
    <name evidence="2" type="ORF">PHACADRAFT_89855</name>
</gene>
<dbReference type="Pfam" id="PF20151">
    <property type="entry name" value="DUF6533"/>
    <property type="match status" value="1"/>
</dbReference>
<proteinExistence type="predicted"/>
<dbReference type="GeneID" id="18920662"/>
<evidence type="ECO:0000259" key="1">
    <source>
        <dbReference type="Pfam" id="PF20151"/>
    </source>
</evidence>
<evidence type="ECO:0000313" key="2">
    <source>
        <dbReference type="EMBL" id="EKM57587.1"/>
    </source>
</evidence>
<dbReference type="HOGENOM" id="CLU_1806893_0_0_1"/>
<name>K5X426_PHACS</name>
<accession>K5X426</accession>
<evidence type="ECO:0000313" key="3">
    <source>
        <dbReference type="Proteomes" id="UP000008370"/>
    </source>
</evidence>
<dbReference type="EMBL" id="JH930470">
    <property type="protein sequence ID" value="EKM57587.1"/>
    <property type="molecule type" value="Genomic_DNA"/>
</dbReference>
<dbReference type="InParanoid" id="K5X426"/>
<dbReference type="RefSeq" id="XP_007392934.1">
    <property type="nucleotide sequence ID" value="XM_007392872.1"/>
</dbReference>
<keyword evidence="3" id="KW-1185">Reference proteome</keyword>
<sequence length="143" mass="15911">MPLLLSHASVSFASDSECSAHTICPSGLVVYEFLITIGDEIKIIWKRPVTASAVLLSSVRWSLLLAITLRLAPKTPNVSLECLWLRKILKYAFYRSEPGHLRLVRNILLTKTRHIAAQKLVSWTGQSSFLGSSRSHVSLTQPV</sequence>
<dbReference type="OrthoDB" id="2804045at2759"/>
<reference evidence="2 3" key="1">
    <citation type="journal article" date="2012" name="BMC Genomics">
        <title>Comparative genomics of the white-rot fungi, Phanerochaete carnosa and P. chrysosporium, to elucidate the genetic basis of the distinct wood types they colonize.</title>
        <authorList>
            <person name="Suzuki H."/>
            <person name="MacDonald J."/>
            <person name="Syed K."/>
            <person name="Salamov A."/>
            <person name="Hori C."/>
            <person name="Aerts A."/>
            <person name="Henrissat B."/>
            <person name="Wiebenga A."/>
            <person name="vanKuyk P.A."/>
            <person name="Barry K."/>
            <person name="Lindquist E."/>
            <person name="LaButti K."/>
            <person name="Lapidus A."/>
            <person name="Lucas S."/>
            <person name="Coutinho P."/>
            <person name="Gong Y."/>
            <person name="Samejima M."/>
            <person name="Mahadevan R."/>
            <person name="Abou-Zaid M."/>
            <person name="de Vries R.P."/>
            <person name="Igarashi K."/>
            <person name="Yadav J.S."/>
            <person name="Grigoriev I.V."/>
            <person name="Master E.R."/>
        </authorList>
    </citation>
    <scope>NUCLEOTIDE SEQUENCE [LARGE SCALE GENOMIC DNA]</scope>
    <source>
        <strain evidence="2 3">HHB-10118-sp</strain>
    </source>
</reference>
<dbReference type="AlphaFoldDB" id="K5X426"/>